<feature type="compositionally biased region" description="Pro residues" evidence="1">
    <location>
        <begin position="106"/>
        <end position="121"/>
    </location>
</feature>
<dbReference type="EMBL" id="JAPDRK010000009">
    <property type="protein sequence ID" value="KAJ9609048.1"/>
    <property type="molecule type" value="Genomic_DNA"/>
</dbReference>
<feature type="region of interest" description="Disordered" evidence="1">
    <location>
        <begin position="183"/>
        <end position="208"/>
    </location>
</feature>
<evidence type="ECO:0000256" key="1">
    <source>
        <dbReference type="SAM" id="MobiDB-lite"/>
    </source>
</evidence>
<feature type="compositionally biased region" description="Low complexity" evidence="1">
    <location>
        <begin position="92"/>
        <end position="105"/>
    </location>
</feature>
<keyword evidence="3" id="KW-1185">Reference proteome</keyword>
<accession>A0AA38X8X8</accession>
<evidence type="ECO:0000313" key="2">
    <source>
        <dbReference type="EMBL" id="KAJ9609048.1"/>
    </source>
</evidence>
<sequence length="208" mass="22690">MASQDQNTPCLRCGATGLCFHKNTRIIYQAQGTKGPMFERDDDFDLSEQTRRDTQEWYNRVRVPTPQPVGGSGTSTPTNPPTSPPVNPPTNMPTNMPTNLPANFPVNPPTNPPANMPPRPPLQNWGPTMHRCRRCIEQKRRCTGPPRCTICANMRLQPVRCEFPDSPKNVDMLAAYIANGGTMREGSATRPPGWSAQGGSGSGSLSSA</sequence>
<gene>
    <name evidence="2" type="ORF">H2200_006819</name>
</gene>
<dbReference type="AlphaFoldDB" id="A0AA38X8X8"/>
<evidence type="ECO:0008006" key="4">
    <source>
        <dbReference type="Google" id="ProtNLM"/>
    </source>
</evidence>
<reference evidence="2" key="1">
    <citation type="submission" date="2022-10" db="EMBL/GenBank/DDBJ databases">
        <title>Culturing micro-colonial fungi from biological soil crusts in the Mojave desert and describing Neophaeococcomyces mojavensis, and introducing the new genera and species Taxawa tesnikishii.</title>
        <authorList>
            <person name="Kurbessoian T."/>
            <person name="Stajich J.E."/>
        </authorList>
    </citation>
    <scope>NUCLEOTIDE SEQUENCE</scope>
    <source>
        <strain evidence="2">TK_41</strain>
    </source>
</reference>
<feature type="compositionally biased region" description="Pro residues" evidence="1">
    <location>
        <begin position="78"/>
        <end position="91"/>
    </location>
</feature>
<protein>
    <recommendedName>
        <fullName evidence="4">Zn(2)-C6 fungal-type domain-containing protein</fullName>
    </recommendedName>
</protein>
<organism evidence="2 3">
    <name type="scientific">Cladophialophora chaetospira</name>
    <dbReference type="NCBI Taxonomy" id="386627"/>
    <lineage>
        <taxon>Eukaryota</taxon>
        <taxon>Fungi</taxon>
        <taxon>Dikarya</taxon>
        <taxon>Ascomycota</taxon>
        <taxon>Pezizomycotina</taxon>
        <taxon>Eurotiomycetes</taxon>
        <taxon>Chaetothyriomycetidae</taxon>
        <taxon>Chaetothyriales</taxon>
        <taxon>Herpotrichiellaceae</taxon>
        <taxon>Cladophialophora</taxon>
    </lineage>
</organism>
<comment type="caution">
    <text evidence="2">The sequence shown here is derived from an EMBL/GenBank/DDBJ whole genome shotgun (WGS) entry which is preliminary data.</text>
</comment>
<name>A0AA38X8X8_9EURO</name>
<dbReference type="Proteomes" id="UP001172673">
    <property type="component" value="Unassembled WGS sequence"/>
</dbReference>
<evidence type="ECO:0000313" key="3">
    <source>
        <dbReference type="Proteomes" id="UP001172673"/>
    </source>
</evidence>
<proteinExistence type="predicted"/>
<feature type="region of interest" description="Disordered" evidence="1">
    <location>
        <begin position="52"/>
        <end position="125"/>
    </location>
</feature>